<proteinExistence type="predicted"/>
<evidence type="ECO:0000313" key="2">
    <source>
        <dbReference type="Proteomes" id="UP000240493"/>
    </source>
</evidence>
<name>A0A2T3YV83_TRIA4</name>
<organism evidence="1 2">
    <name type="scientific">Trichoderma asperellum (strain ATCC 204424 / CBS 433.97 / NBRC 101777)</name>
    <dbReference type="NCBI Taxonomy" id="1042311"/>
    <lineage>
        <taxon>Eukaryota</taxon>
        <taxon>Fungi</taxon>
        <taxon>Dikarya</taxon>
        <taxon>Ascomycota</taxon>
        <taxon>Pezizomycotina</taxon>
        <taxon>Sordariomycetes</taxon>
        <taxon>Hypocreomycetidae</taxon>
        <taxon>Hypocreales</taxon>
        <taxon>Hypocreaceae</taxon>
        <taxon>Trichoderma</taxon>
    </lineage>
</organism>
<keyword evidence="2" id="KW-1185">Reference proteome</keyword>
<dbReference type="Proteomes" id="UP000240493">
    <property type="component" value="Unassembled WGS sequence"/>
</dbReference>
<evidence type="ECO:0000313" key="1">
    <source>
        <dbReference type="EMBL" id="PTB36462.1"/>
    </source>
</evidence>
<dbReference type="EMBL" id="KZ679270">
    <property type="protein sequence ID" value="PTB36462.1"/>
    <property type="molecule type" value="Genomic_DNA"/>
</dbReference>
<accession>A0A2T3YV83</accession>
<dbReference type="AlphaFoldDB" id="A0A2T3YV83"/>
<protein>
    <submittedName>
        <fullName evidence="1">Uncharacterized protein</fullName>
    </submittedName>
</protein>
<gene>
    <name evidence="1" type="ORF">M441DRAFT_279758</name>
</gene>
<sequence>MRVGDPANVLGSLSRNLRTPCCLTVAFLVSLGSRPPKSRAARRCFLRSNFKTKRIIILGLGNDRIIRQMKCQTDRQLVLRIYGG</sequence>
<reference evidence="1 2" key="1">
    <citation type="submission" date="2016-07" db="EMBL/GenBank/DDBJ databases">
        <title>Multiple horizontal gene transfer events from other fungi enriched the ability of initially mycotrophic Trichoderma (Ascomycota) to feed on dead plant biomass.</title>
        <authorList>
            <consortium name="DOE Joint Genome Institute"/>
            <person name="Aerts A."/>
            <person name="Atanasova L."/>
            <person name="Chenthamara K."/>
            <person name="Zhang J."/>
            <person name="Grujic M."/>
            <person name="Henrissat B."/>
            <person name="Kuo A."/>
            <person name="Salamov A."/>
            <person name="Lipzen A."/>
            <person name="Labutti K."/>
            <person name="Barry K."/>
            <person name="Miao Y."/>
            <person name="Rahimi M.J."/>
            <person name="Shen Q."/>
            <person name="Grigoriev I.V."/>
            <person name="Kubicek C.P."/>
            <person name="Druzhinina I.S."/>
        </authorList>
    </citation>
    <scope>NUCLEOTIDE SEQUENCE [LARGE SCALE GENOMIC DNA]</scope>
    <source>
        <strain evidence="1 2">CBS 433.97</strain>
    </source>
</reference>